<dbReference type="PANTHER" id="PTHR43677:SF1">
    <property type="entry name" value="ACRYLYL-COA REDUCTASE ACUI-RELATED"/>
    <property type="match status" value="1"/>
</dbReference>
<dbReference type="InterPro" id="IPR051397">
    <property type="entry name" value="Zn-ADH-like_protein"/>
</dbReference>
<feature type="domain" description="Enoyl reductase (ER)" evidence="1">
    <location>
        <begin position="33"/>
        <end position="337"/>
    </location>
</feature>
<proteinExistence type="predicted"/>
<dbReference type="Pfam" id="PF08240">
    <property type="entry name" value="ADH_N"/>
    <property type="match status" value="1"/>
</dbReference>
<reference evidence="2 3" key="1">
    <citation type="journal article" date="2015" name="Genome Announc.">
        <title>Genome Sequence of Mushroom Soft-Rot Pathogen Janthinobacterium agaricidamnosum.</title>
        <authorList>
            <person name="Graupner K."/>
            <person name="Lackner G."/>
            <person name="Hertweck C."/>
        </authorList>
    </citation>
    <scope>NUCLEOTIDE SEQUENCE [LARGE SCALE GENOMIC DNA]</scope>
    <source>
        <strain evidence="3">NBRC 102515 / DSM 9628</strain>
    </source>
</reference>
<dbReference type="InterPro" id="IPR020843">
    <property type="entry name" value="ER"/>
</dbReference>
<dbReference type="PATRIC" id="fig|1349767.4.peg.1917"/>
<evidence type="ECO:0000259" key="1">
    <source>
        <dbReference type="SMART" id="SM00829"/>
    </source>
</evidence>
<accession>W0VAS8</accession>
<evidence type="ECO:0000313" key="3">
    <source>
        <dbReference type="Proteomes" id="UP000027604"/>
    </source>
</evidence>
<dbReference type="Proteomes" id="UP000027604">
    <property type="component" value="Chromosome I"/>
</dbReference>
<dbReference type="OrthoDB" id="9787435at2"/>
<name>W0VAS8_9BURK</name>
<dbReference type="STRING" id="1349767.GJA_5323"/>
<dbReference type="EMBL" id="HG322949">
    <property type="protein sequence ID" value="CDG85919.1"/>
    <property type="molecule type" value="Genomic_DNA"/>
</dbReference>
<dbReference type="InterPro" id="IPR011032">
    <property type="entry name" value="GroES-like_sf"/>
</dbReference>
<dbReference type="KEGG" id="jag:GJA_5323"/>
<dbReference type="InterPro" id="IPR036291">
    <property type="entry name" value="NAD(P)-bd_dom_sf"/>
</dbReference>
<dbReference type="PANTHER" id="PTHR43677">
    <property type="entry name" value="SHORT-CHAIN DEHYDROGENASE/REDUCTASE"/>
    <property type="match status" value="1"/>
</dbReference>
<keyword evidence="3" id="KW-1185">Reference proteome</keyword>
<dbReference type="SMART" id="SM00829">
    <property type="entry name" value="PKS_ER"/>
    <property type="match status" value="1"/>
</dbReference>
<sequence length="376" mass="41102">MKCFVVMTPQSAGRLPVRESCRSVMHGTPVDFAVIEKDDIDFDAGDERHAHHVLIRVHAFSCNYREQARFLNVARQDDGKGYLVLGSEFAATVVKTGPLVQGFKPGDRVFGNGSVDDSAGHLGLTTQRGSAELQICHEAKLMRFPDSMPLAEAAAFSVGAQTAYALVRRLELRPEHHVLVTAAASNTAQFAIHALLAKGHRVHALTTSPHMRAHLAELGVEGCCVLDRKQPPHDALAAYLAQHGMAKFDAVIDPFMDVYLRKLVPHLQRGGKYITCGVYEQFSAPHDPFAYRGLSLDEMFSLIIRKNLHVIGNNLGDRADLEAALADYSAGRLPVALDAVFGAGQLEPFIARSYLAGDRLGKVVFDYRTTHTGIHS</sequence>
<dbReference type="CDD" id="cd05188">
    <property type="entry name" value="MDR"/>
    <property type="match status" value="1"/>
</dbReference>
<dbReference type="SUPFAM" id="SSF51735">
    <property type="entry name" value="NAD(P)-binding Rossmann-fold domains"/>
    <property type="match status" value="1"/>
</dbReference>
<dbReference type="RefSeq" id="WP_051781303.1">
    <property type="nucleotide sequence ID" value="NZ_BCTH01000020.1"/>
</dbReference>
<dbReference type="AlphaFoldDB" id="W0VAS8"/>
<dbReference type="SUPFAM" id="SSF50129">
    <property type="entry name" value="GroES-like"/>
    <property type="match status" value="1"/>
</dbReference>
<dbReference type="InterPro" id="IPR013154">
    <property type="entry name" value="ADH-like_N"/>
</dbReference>
<dbReference type="eggNOG" id="COG0604">
    <property type="taxonomic scope" value="Bacteria"/>
</dbReference>
<dbReference type="HOGENOM" id="CLU_063676_0_0_4"/>
<protein>
    <submittedName>
        <fullName evidence="2">Zinc-binding dehydrogenase family protein</fullName>
    </submittedName>
</protein>
<organism evidence="2 3">
    <name type="scientific">Janthinobacterium agaricidamnosum NBRC 102515 = DSM 9628</name>
    <dbReference type="NCBI Taxonomy" id="1349767"/>
    <lineage>
        <taxon>Bacteria</taxon>
        <taxon>Pseudomonadati</taxon>
        <taxon>Pseudomonadota</taxon>
        <taxon>Betaproteobacteria</taxon>
        <taxon>Burkholderiales</taxon>
        <taxon>Oxalobacteraceae</taxon>
        <taxon>Janthinobacterium</taxon>
    </lineage>
</organism>
<dbReference type="GO" id="GO:0043957">
    <property type="term" value="F:acryloyl-CoA reductase (NADPH) activity"/>
    <property type="evidence" value="ECO:0007669"/>
    <property type="project" value="TreeGrafter"/>
</dbReference>
<dbReference type="Gene3D" id="3.90.180.10">
    <property type="entry name" value="Medium-chain alcohol dehydrogenases, catalytic domain"/>
    <property type="match status" value="1"/>
</dbReference>
<evidence type="ECO:0000313" key="2">
    <source>
        <dbReference type="EMBL" id="CDG85919.1"/>
    </source>
</evidence>
<gene>
    <name evidence="2" type="ORF">GJA_5323</name>
</gene>